<dbReference type="NCBIfam" id="TIGR01439">
    <property type="entry name" value="lp_hng_hel_AbrB"/>
    <property type="match status" value="1"/>
</dbReference>
<organism evidence="2">
    <name type="scientific">Meiothermus ruber</name>
    <dbReference type="NCBI Taxonomy" id="277"/>
    <lineage>
        <taxon>Bacteria</taxon>
        <taxon>Thermotogati</taxon>
        <taxon>Deinococcota</taxon>
        <taxon>Deinococci</taxon>
        <taxon>Thermales</taxon>
        <taxon>Thermaceae</taxon>
        <taxon>Meiothermus</taxon>
    </lineage>
</organism>
<comment type="caution">
    <text evidence="2">The sequence shown here is derived from an EMBL/GenBank/DDBJ whole genome shotgun (WGS) entry which is preliminary data.</text>
</comment>
<dbReference type="Gene3D" id="2.10.260.10">
    <property type="match status" value="1"/>
</dbReference>
<reference evidence="2" key="1">
    <citation type="journal article" date="2020" name="mSystems">
        <title>Genome- and Community-Level Interaction Insights into Carbon Utilization and Element Cycling Functions of Hydrothermarchaeota in Hydrothermal Sediment.</title>
        <authorList>
            <person name="Zhou Z."/>
            <person name="Liu Y."/>
            <person name="Xu W."/>
            <person name="Pan J."/>
            <person name="Luo Z.H."/>
            <person name="Li M."/>
        </authorList>
    </citation>
    <scope>NUCLEOTIDE SEQUENCE [LARGE SCALE GENOMIC DNA]</scope>
    <source>
        <strain evidence="2">SpSt-524</strain>
    </source>
</reference>
<gene>
    <name evidence="2" type="ORF">ENS82_09875</name>
</gene>
<dbReference type="AlphaFoldDB" id="A0A7C3DXF0"/>
<dbReference type="GO" id="GO:0003677">
    <property type="term" value="F:DNA binding"/>
    <property type="evidence" value="ECO:0007669"/>
    <property type="project" value="UniProtKB-KW"/>
</dbReference>
<feature type="domain" description="SpoVT-AbrB" evidence="1">
    <location>
        <begin position="4"/>
        <end position="30"/>
    </location>
</feature>
<dbReference type="Pfam" id="PF04014">
    <property type="entry name" value="MazE_antitoxin"/>
    <property type="match status" value="1"/>
</dbReference>
<proteinExistence type="predicted"/>
<dbReference type="InterPro" id="IPR007159">
    <property type="entry name" value="SpoVT-AbrB_dom"/>
</dbReference>
<name>A0A7C3DXF0_MEIRU</name>
<keyword evidence="2" id="KW-0238">DNA-binding</keyword>
<accession>A0A7C3DXF0</accession>
<dbReference type="EMBL" id="DSWI01000021">
    <property type="protein sequence ID" value="HFG21007.1"/>
    <property type="molecule type" value="Genomic_DNA"/>
</dbReference>
<evidence type="ECO:0000259" key="1">
    <source>
        <dbReference type="Pfam" id="PF04014"/>
    </source>
</evidence>
<dbReference type="InterPro" id="IPR037914">
    <property type="entry name" value="SpoVT-AbrB_sf"/>
</dbReference>
<evidence type="ECO:0000313" key="2">
    <source>
        <dbReference type="EMBL" id="HFG21007.1"/>
    </source>
</evidence>
<sequence length="65" mass="7452">MVKRRVSSKGQITLPKQIRKLLGPEPGGEVPGRWQSVPLEVLRGRLFQAMEKEQQARERVWAQDA</sequence>
<protein>
    <submittedName>
        <fullName evidence="2">AbrB/MazE/SpoVT family DNA-binding domain-containing protein</fullName>
    </submittedName>
</protein>
<dbReference type="RefSeq" id="WP_409656199.1">
    <property type="nucleotide sequence ID" value="NZ_JBKBUW010000023.1"/>
</dbReference>
<dbReference type="SUPFAM" id="SSF89447">
    <property type="entry name" value="AbrB/MazE/MraZ-like"/>
    <property type="match status" value="1"/>
</dbReference>